<evidence type="ECO:0000259" key="8">
    <source>
        <dbReference type="Pfam" id="PF21982"/>
    </source>
</evidence>
<dbReference type="AlphaFoldDB" id="A0A1M6F911"/>
<protein>
    <recommendedName>
        <fullName evidence="3 5">Regulatory protein RecX</fullName>
    </recommendedName>
</protein>
<dbReference type="Pfam" id="PF02631">
    <property type="entry name" value="RecX_HTH2"/>
    <property type="match status" value="1"/>
</dbReference>
<comment type="similarity">
    <text evidence="2 5">Belongs to the RecX family.</text>
</comment>
<dbReference type="InterPro" id="IPR053926">
    <property type="entry name" value="RecX_HTH_1st"/>
</dbReference>
<comment type="function">
    <text evidence="5">Modulates RecA activity.</text>
</comment>
<keyword evidence="4 5" id="KW-0963">Cytoplasm</keyword>
<dbReference type="Pfam" id="PF21982">
    <property type="entry name" value="RecX_HTH1"/>
    <property type="match status" value="1"/>
</dbReference>
<evidence type="ECO:0000256" key="2">
    <source>
        <dbReference type="ARBA" id="ARBA00009695"/>
    </source>
</evidence>
<evidence type="ECO:0000256" key="1">
    <source>
        <dbReference type="ARBA" id="ARBA00004496"/>
    </source>
</evidence>
<dbReference type="Proteomes" id="UP000184342">
    <property type="component" value="Unassembled WGS sequence"/>
</dbReference>
<dbReference type="InterPro" id="IPR036388">
    <property type="entry name" value="WH-like_DNA-bd_sf"/>
</dbReference>
<dbReference type="PANTHER" id="PTHR33602">
    <property type="entry name" value="REGULATORY PROTEIN RECX FAMILY PROTEIN"/>
    <property type="match status" value="1"/>
</dbReference>
<comment type="subcellular location">
    <subcellularLocation>
        <location evidence="1 5">Cytoplasm</location>
    </subcellularLocation>
</comment>
<dbReference type="PANTHER" id="PTHR33602:SF1">
    <property type="entry name" value="REGULATORY PROTEIN RECX FAMILY PROTEIN"/>
    <property type="match status" value="1"/>
</dbReference>
<reference evidence="9 10" key="1">
    <citation type="submission" date="2016-11" db="EMBL/GenBank/DDBJ databases">
        <authorList>
            <person name="Jaros S."/>
            <person name="Januszkiewicz K."/>
            <person name="Wedrychowicz H."/>
        </authorList>
    </citation>
    <scope>NUCLEOTIDE SEQUENCE [LARGE SCALE GENOMIC DNA]</scope>
    <source>
        <strain evidence="9 10">DSM 15970</strain>
    </source>
</reference>
<organism evidence="9 10">
    <name type="scientific">Parasporobacterium paucivorans DSM 15970</name>
    <dbReference type="NCBI Taxonomy" id="1122934"/>
    <lineage>
        <taxon>Bacteria</taxon>
        <taxon>Bacillati</taxon>
        <taxon>Bacillota</taxon>
        <taxon>Clostridia</taxon>
        <taxon>Lachnospirales</taxon>
        <taxon>Lachnospiraceae</taxon>
        <taxon>Parasporobacterium</taxon>
    </lineage>
</organism>
<dbReference type="HAMAP" id="MF_01114">
    <property type="entry name" value="RecX"/>
    <property type="match status" value="1"/>
</dbReference>
<evidence type="ECO:0000256" key="3">
    <source>
        <dbReference type="ARBA" id="ARBA00018111"/>
    </source>
</evidence>
<feature type="domain" description="RecX second three-helical" evidence="6">
    <location>
        <begin position="58"/>
        <end position="96"/>
    </location>
</feature>
<dbReference type="Pfam" id="PF21981">
    <property type="entry name" value="RecX_HTH3"/>
    <property type="match status" value="1"/>
</dbReference>
<dbReference type="GO" id="GO:0005737">
    <property type="term" value="C:cytoplasm"/>
    <property type="evidence" value="ECO:0007669"/>
    <property type="project" value="UniProtKB-SubCell"/>
</dbReference>
<name>A0A1M6F911_9FIRM</name>
<dbReference type="InterPro" id="IPR053924">
    <property type="entry name" value="RecX_HTH_2nd"/>
</dbReference>
<dbReference type="STRING" id="1122934.SAMN02745691_01080"/>
<sequence>MKTNKTNSLKTGKERALFILQHSAKTEFEMRSKLMAEDYEREIIDSIISFLKEYKYIDDFRYAEIYINGRSVKKSYKQIEFELIAKGIDRDIVREVICQFDSDQTETILSLLLKKKIIWQEADEKSKQKSIASLMRKGFRYEQINLVIKGLEKLEIPR</sequence>
<dbReference type="InterPro" id="IPR003783">
    <property type="entry name" value="Regulatory_RecX"/>
</dbReference>
<feature type="domain" description="RecX first three-helical" evidence="8">
    <location>
        <begin position="13"/>
        <end position="51"/>
    </location>
</feature>
<accession>A0A1M6F911</accession>
<dbReference type="RefSeq" id="WP_073993338.1">
    <property type="nucleotide sequence ID" value="NZ_FQYT01000009.1"/>
</dbReference>
<evidence type="ECO:0000256" key="5">
    <source>
        <dbReference type="HAMAP-Rule" id="MF_01114"/>
    </source>
</evidence>
<keyword evidence="10" id="KW-1185">Reference proteome</keyword>
<dbReference type="EMBL" id="FQYT01000009">
    <property type="protein sequence ID" value="SHI94162.1"/>
    <property type="molecule type" value="Genomic_DNA"/>
</dbReference>
<evidence type="ECO:0000313" key="9">
    <source>
        <dbReference type="EMBL" id="SHI94162.1"/>
    </source>
</evidence>
<dbReference type="InterPro" id="IPR053925">
    <property type="entry name" value="RecX_HTH_3rd"/>
</dbReference>
<dbReference type="GO" id="GO:0006282">
    <property type="term" value="P:regulation of DNA repair"/>
    <property type="evidence" value="ECO:0007669"/>
    <property type="project" value="UniProtKB-UniRule"/>
</dbReference>
<proteinExistence type="inferred from homology"/>
<evidence type="ECO:0000256" key="4">
    <source>
        <dbReference type="ARBA" id="ARBA00022490"/>
    </source>
</evidence>
<evidence type="ECO:0000259" key="7">
    <source>
        <dbReference type="Pfam" id="PF21981"/>
    </source>
</evidence>
<evidence type="ECO:0000313" key="10">
    <source>
        <dbReference type="Proteomes" id="UP000184342"/>
    </source>
</evidence>
<evidence type="ECO:0000259" key="6">
    <source>
        <dbReference type="Pfam" id="PF02631"/>
    </source>
</evidence>
<feature type="domain" description="RecX third three-helical" evidence="7">
    <location>
        <begin position="103"/>
        <end position="148"/>
    </location>
</feature>
<dbReference type="Gene3D" id="1.10.10.10">
    <property type="entry name" value="Winged helix-like DNA-binding domain superfamily/Winged helix DNA-binding domain"/>
    <property type="match status" value="3"/>
</dbReference>
<gene>
    <name evidence="5" type="primary">recX</name>
    <name evidence="9" type="ORF">SAMN02745691_01080</name>
</gene>